<proteinExistence type="predicted"/>
<evidence type="ECO:0000313" key="2">
    <source>
        <dbReference type="EMBL" id="KCV68808.1"/>
    </source>
</evidence>
<accession>A0A058Z4F4</accession>
<feature type="compositionally biased region" description="Low complexity" evidence="1">
    <location>
        <begin position="129"/>
        <end position="142"/>
    </location>
</feature>
<dbReference type="RefSeq" id="XP_009496379.1">
    <property type="nucleotide sequence ID" value="XM_009498104.1"/>
</dbReference>
<reference evidence="2" key="1">
    <citation type="submission" date="2013-04" db="EMBL/GenBank/DDBJ databases">
        <title>The Genome Sequence of Fonticula alba ATCC 38817.</title>
        <authorList>
            <consortium name="The Broad Institute Genomics Platform"/>
            <person name="Russ C."/>
            <person name="Cuomo C."/>
            <person name="Burger G."/>
            <person name="Gray M.W."/>
            <person name="Holland P.W.H."/>
            <person name="King N."/>
            <person name="Lang F.B.F."/>
            <person name="Roger A.J."/>
            <person name="Ruiz-Trillo I."/>
            <person name="Brown M."/>
            <person name="Walker B."/>
            <person name="Young S."/>
            <person name="Zeng Q."/>
            <person name="Gargeya S."/>
            <person name="Fitzgerald M."/>
            <person name="Haas B."/>
            <person name="Abouelleil A."/>
            <person name="Allen A.W."/>
            <person name="Alvarado L."/>
            <person name="Arachchi H.M."/>
            <person name="Berlin A.M."/>
            <person name="Chapman S.B."/>
            <person name="Gainer-Dewar J."/>
            <person name="Goldberg J."/>
            <person name="Griggs A."/>
            <person name="Gujja S."/>
            <person name="Hansen M."/>
            <person name="Howarth C."/>
            <person name="Imamovic A."/>
            <person name="Ireland A."/>
            <person name="Larimer J."/>
            <person name="McCowan C."/>
            <person name="Murphy C."/>
            <person name="Pearson M."/>
            <person name="Poon T.W."/>
            <person name="Priest M."/>
            <person name="Roberts A."/>
            <person name="Saif S."/>
            <person name="Shea T."/>
            <person name="Sisk P."/>
            <person name="Sykes S."/>
            <person name="Wortman J."/>
            <person name="Nusbaum C."/>
            <person name="Birren B."/>
        </authorList>
    </citation>
    <scope>NUCLEOTIDE SEQUENCE [LARGE SCALE GENOMIC DNA]</scope>
    <source>
        <strain evidence="2">ATCC 38817</strain>
    </source>
</reference>
<dbReference type="GeneID" id="20528950"/>
<evidence type="ECO:0000313" key="3">
    <source>
        <dbReference type="Proteomes" id="UP000030693"/>
    </source>
</evidence>
<sequence length="161" mass="15772">MGGALEAIARALATLDAMSVSPSTPAPGSVELGCPDGLEVLPGARARAARSSARGRDDARPGAGAGTPRERALAGFGTGGAGTALDPMRADQRQTPSLAGPGAGAGGLQPGRQPLAAWASTVDARRRGSPAAPGARMASSRSWLTLGPGLEENISAAGPGR</sequence>
<dbReference type="EMBL" id="KB932207">
    <property type="protein sequence ID" value="KCV68808.1"/>
    <property type="molecule type" value="Genomic_DNA"/>
</dbReference>
<evidence type="ECO:0000256" key="1">
    <source>
        <dbReference type="SAM" id="MobiDB-lite"/>
    </source>
</evidence>
<dbReference type="Proteomes" id="UP000030693">
    <property type="component" value="Unassembled WGS sequence"/>
</dbReference>
<organism evidence="2">
    <name type="scientific">Fonticula alba</name>
    <name type="common">Slime mold</name>
    <dbReference type="NCBI Taxonomy" id="691883"/>
    <lineage>
        <taxon>Eukaryota</taxon>
        <taxon>Rotosphaerida</taxon>
        <taxon>Fonticulaceae</taxon>
        <taxon>Fonticula</taxon>
    </lineage>
</organism>
<keyword evidence="3" id="KW-1185">Reference proteome</keyword>
<dbReference type="AlphaFoldDB" id="A0A058Z4F4"/>
<gene>
    <name evidence="2" type="ORF">H696_04225</name>
</gene>
<feature type="region of interest" description="Disordered" evidence="1">
    <location>
        <begin position="44"/>
        <end position="161"/>
    </location>
</feature>
<protein>
    <submittedName>
        <fullName evidence="2">Uncharacterized protein</fullName>
    </submittedName>
</protein>
<name>A0A058Z4F4_FONAL</name>